<proteinExistence type="predicted"/>
<sequence length="199" mass="21417">MTNYTVRAMIFKCVDESGVDWTGSDEPYWVFSALDAAGTALKTNRSKTFGDVDTGETKRFKSGPSGAGENIVWPDRGVGAGAPGPIALSIQLWDSDQGDPAKTEATTNAVFQAAALLPPTQWVSAVPAIVREKLIGFIADDMMGSRTILLSQKRLDERLPAKGSFFEQKFRFSGSSGDLPFDVAGGPDYDLTLQVERTS</sequence>
<evidence type="ECO:0000313" key="2">
    <source>
        <dbReference type="Proteomes" id="UP001385809"/>
    </source>
</evidence>
<reference evidence="1 2" key="1">
    <citation type="submission" date="2024-03" db="EMBL/GenBank/DDBJ databases">
        <title>Actinomycetospora sp. OC33-EN08, a novel actinomycete isolated from wild orchid (Aerides multiflora).</title>
        <authorList>
            <person name="Suriyachadkun C."/>
        </authorList>
    </citation>
    <scope>NUCLEOTIDE SEQUENCE [LARGE SCALE GENOMIC DNA]</scope>
    <source>
        <strain evidence="1 2">OC33-EN08</strain>
    </source>
</reference>
<protein>
    <submittedName>
        <fullName evidence="1">Uncharacterized protein</fullName>
    </submittedName>
</protein>
<accession>A0ABU8MH24</accession>
<dbReference type="EMBL" id="JBBEGN010000001">
    <property type="protein sequence ID" value="MEJ2866630.1"/>
    <property type="molecule type" value="Genomic_DNA"/>
</dbReference>
<organism evidence="1 2">
    <name type="scientific">Actinomycetospora aurantiaca</name>
    <dbReference type="NCBI Taxonomy" id="3129233"/>
    <lineage>
        <taxon>Bacteria</taxon>
        <taxon>Bacillati</taxon>
        <taxon>Actinomycetota</taxon>
        <taxon>Actinomycetes</taxon>
        <taxon>Pseudonocardiales</taxon>
        <taxon>Pseudonocardiaceae</taxon>
        <taxon>Actinomycetospora</taxon>
    </lineage>
</organism>
<evidence type="ECO:0000313" key="1">
    <source>
        <dbReference type="EMBL" id="MEJ2866630.1"/>
    </source>
</evidence>
<comment type="caution">
    <text evidence="1">The sequence shown here is derived from an EMBL/GenBank/DDBJ whole genome shotgun (WGS) entry which is preliminary data.</text>
</comment>
<keyword evidence="2" id="KW-1185">Reference proteome</keyword>
<name>A0ABU8MH24_9PSEU</name>
<dbReference type="RefSeq" id="WP_337693248.1">
    <property type="nucleotide sequence ID" value="NZ_JBBEGN010000001.1"/>
</dbReference>
<gene>
    <name evidence="1" type="ORF">WCD74_02560</name>
</gene>
<dbReference type="Proteomes" id="UP001385809">
    <property type="component" value="Unassembled WGS sequence"/>
</dbReference>